<dbReference type="EMBL" id="JADGMS010000010">
    <property type="protein sequence ID" value="KAF9674054.1"/>
    <property type="molecule type" value="Genomic_DNA"/>
</dbReference>
<keyword evidence="2" id="KW-1185">Reference proteome</keyword>
<dbReference type="AlphaFoldDB" id="A0A835JT58"/>
<protein>
    <submittedName>
        <fullName evidence="1">Uncharacterized protein</fullName>
    </submittedName>
</protein>
<accession>A0A835JT58</accession>
<evidence type="ECO:0000313" key="1">
    <source>
        <dbReference type="EMBL" id="KAF9674054.1"/>
    </source>
</evidence>
<name>A0A835JT58_9ROSI</name>
<reference evidence="1 2" key="1">
    <citation type="submission" date="2020-10" db="EMBL/GenBank/DDBJ databases">
        <title>Plant Genome Project.</title>
        <authorList>
            <person name="Zhang R.-G."/>
        </authorList>
    </citation>
    <scope>NUCLEOTIDE SEQUENCE [LARGE SCALE GENOMIC DNA]</scope>
    <source>
        <strain evidence="1">FAFU-HL-1</strain>
        <tissue evidence="1">Leaf</tissue>
    </source>
</reference>
<evidence type="ECO:0000313" key="2">
    <source>
        <dbReference type="Proteomes" id="UP000657918"/>
    </source>
</evidence>
<organism evidence="1 2">
    <name type="scientific">Salix dunnii</name>
    <dbReference type="NCBI Taxonomy" id="1413687"/>
    <lineage>
        <taxon>Eukaryota</taxon>
        <taxon>Viridiplantae</taxon>
        <taxon>Streptophyta</taxon>
        <taxon>Embryophyta</taxon>
        <taxon>Tracheophyta</taxon>
        <taxon>Spermatophyta</taxon>
        <taxon>Magnoliopsida</taxon>
        <taxon>eudicotyledons</taxon>
        <taxon>Gunneridae</taxon>
        <taxon>Pentapetalae</taxon>
        <taxon>rosids</taxon>
        <taxon>fabids</taxon>
        <taxon>Malpighiales</taxon>
        <taxon>Salicaceae</taxon>
        <taxon>Saliceae</taxon>
        <taxon>Salix</taxon>
    </lineage>
</organism>
<dbReference type="Proteomes" id="UP000657918">
    <property type="component" value="Unassembled WGS sequence"/>
</dbReference>
<proteinExistence type="predicted"/>
<gene>
    <name evidence="1" type="ORF">SADUNF_Sadunf10G0088000</name>
</gene>
<comment type="caution">
    <text evidence="1">The sequence shown here is derived from an EMBL/GenBank/DDBJ whole genome shotgun (WGS) entry which is preliminary data.</text>
</comment>
<sequence>MQPVSLEQRRSWRAAFRASAAAFHLQQQLGVFFPISSRRVQFKFSGKMVSRRFSMYPFTINTGVSRGNFESVLVRFQENLNTGLEWEFADTVLNRNDNRSISGSSSLSRNDNGDSDSALSRLMEIKCTVTGDVKAEMVHSTTKREVGTQKILVLNVSASSKNDVSFLEFQVLEDGGWVGNDVPAVPPVP</sequence>